<comment type="caution">
    <text evidence="3">The sequence shown here is derived from an EMBL/GenBank/DDBJ whole genome shotgun (WGS) entry which is preliminary data.</text>
</comment>
<dbReference type="AlphaFoldDB" id="A0A9D1YU37"/>
<reference evidence="3" key="1">
    <citation type="journal article" date="2021" name="PeerJ">
        <title>Extensive microbial diversity within the chicken gut microbiome revealed by metagenomics and culture.</title>
        <authorList>
            <person name="Gilroy R."/>
            <person name="Ravi A."/>
            <person name="Getino M."/>
            <person name="Pursley I."/>
            <person name="Horton D.L."/>
            <person name="Alikhan N.F."/>
            <person name="Baker D."/>
            <person name="Gharbi K."/>
            <person name="Hall N."/>
            <person name="Watson M."/>
            <person name="Adriaenssens E.M."/>
            <person name="Foster-Nyarko E."/>
            <person name="Jarju S."/>
            <person name="Secka A."/>
            <person name="Antonio M."/>
            <person name="Oren A."/>
            <person name="Chaudhuri R.R."/>
            <person name="La Ragione R."/>
            <person name="Hildebrand F."/>
            <person name="Pallen M.J."/>
        </authorList>
    </citation>
    <scope>NUCLEOTIDE SEQUENCE</scope>
    <source>
        <strain evidence="3">ChiGjej1B1-98</strain>
    </source>
</reference>
<evidence type="ECO:0000259" key="2">
    <source>
        <dbReference type="Pfam" id="PF13349"/>
    </source>
</evidence>
<dbReference type="Pfam" id="PF13349">
    <property type="entry name" value="DUF4097"/>
    <property type="match status" value="1"/>
</dbReference>
<reference evidence="3" key="2">
    <citation type="submission" date="2021-04" db="EMBL/GenBank/DDBJ databases">
        <authorList>
            <person name="Gilroy R."/>
        </authorList>
    </citation>
    <scope>NUCLEOTIDE SEQUENCE</scope>
    <source>
        <strain evidence="3">ChiGjej1B1-98</strain>
    </source>
</reference>
<dbReference type="Proteomes" id="UP000824005">
    <property type="component" value="Unassembled WGS sequence"/>
</dbReference>
<name>A0A9D1YU37_9MICO</name>
<evidence type="ECO:0000313" key="3">
    <source>
        <dbReference type="EMBL" id="HIY65767.1"/>
    </source>
</evidence>
<evidence type="ECO:0000313" key="4">
    <source>
        <dbReference type="Proteomes" id="UP000824005"/>
    </source>
</evidence>
<feature type="compositionally biased region" description="Polar residues" evidence="1">
    <location>
        <begin position="1"/>
        <end position="16"/>
    </location>
</feature>
<gene>
    <name evidence="3" type="ORF">H9830_05760</name>
</gene>
<sequence length="283" mass="28860">MNDNGSSQNSSATSTARPERSTAAKAVAITVAAIGAVTLLGVGGSAALATAGSVWSITEGGYSTQTVDASDITELDVNASATQLTVEFGDVDEATLEARGTTWNLNRNGETLVVDQQRGPFGNWCFIFCDSRSGTSVLTLPNALNGALDAEAEVGAGALRIDGSFQSLDVQVGAGEAIAEGEAETLSVSVETGRANVSMRDVETADITVAIGSADVAMTGRTPAMVDIDVSVGEATVTLPQALYSLSRDASLGSIDSTLRTDPTSPHTVDAEVSVGNIILRAE</sequence>
<evidence type="ECO:0000256" key="1">
    <source>
        <dbReference type="SAM" id="MobiDB-lite"/>
    </source>
</evidence>
<feature type="domain" description="DUF4097" evidence="2">
    <location>
        <begin position="72"/>
        <end position="276"/>
    </location>
</feature>
<organism evidence="3 4">
    <name type="scientific">Candidatus Agrococcus pullicola</name>
    <dbReference type="NCBI Taxonomy" id="2838429"/>
    <lineage>
        <taxon>Bacteria</taxon>
        <taxon>Bacillati</taxon>
        <taxon>Actinomycetota</taxon>
        <taxon>Actinomycetes</taxon>
        <taxon>Micrococcales</taxon>
        <taxon>Microbacteriaceae</taxon>
        <taxon>Agrococcus</taxon>
    </lineage>
</organism>
<dbReference type="InterPro" id="IPR025164">
    <property type="entry name" value="Toastrack_DUF4097"/>
</dbReference>
<proteinExistence type="predicted"/>
<accession>A0A9D1YU37</accession>
<feature type="region of interest" description="Disordered" evidence="1">
    <location>
        <begin position="1"/>
        <end position="20"/>
    </location>
</feature>
<dbReference type="EMBL" id="DXDC01000167">
    <property type="protein sequence ID" value="HIY65767.1"/>
    <property type="molecule type" value="Genomic_DNA"/>
</dbReference>
<protein>
    <submittedName>
        <fullName evidence="3">DUF4097 domain-containing protein</fullName>
    </submittedName>
</protein>